<sequence length="77" mass="8825">MDSLIISGIRIYFPKPGERLPIPPDNMRNFAIKGTVGERCCILAFLRKSWHVLSLPEYEHTGAAIMEAVRQGKQNWR</sequence>
<name>A0A6N2U9P5_CITAM</name>
<organism evidence="1">
    <name type="scientific">Citrobacter amalonaticus</name>
    <dbReference type="NCBI Taxonomy" id="35703"/>
    <lineage>
        <taxon>Bacteria</taxon>
        <taxon>Pseudomonadati</taxon>
        <taxon>Pseudomonadota</taxon>
        <taxon>Gammaproteobacteria</taxon>
        <taxon>Enterobacterales</taxon>
        <taxon>Enterobacteriaceae</taxon>
        <taxon>Citrobacter</taxon>
    </lineage>
</organism>
<proteinExistence type="predicted"/>
<gene>
    <name evidence="1" type="ORF">CALFYP1_02941</name>
</gene>
<dbReference type="AlphaFoldDB" id="A0A6N2U9P5"/>
<protein>
    <submittedName>
        <fullName evidence="1">Uncharacterized protein</fullName>
    </submittedName>
</protein>
<reference evidence="1" key="1">
    <citation type="submission" date="2019-11" db="EMBL/GenBank/DDBJ databases">
        <authorList>
            <person name="Feng L."/>
        </authorList>
    </citation>
    <scope>NUCLEOTIDE SEQUENCE</scope>
    <source>
        <strain evidence="1">CAmalonaticusLFYP1</strain>
    </source>
</reference>
<dbReference type="EMBL" id="CACRTI010000004">
    <property type="protein sequence ID" value="VYT14448.1"/>
    <property type="molecule type" value="Genomic_DNA"/>
</dbReference>
<evidence type="ECO:0000313" key="1">
    <source>
        <dbReference type="EMBL" id="VYT14448.1"/>
    </source>
</evidence>
<accession>A0A6N2U9P5</accession>